<dbReference type="EC" id="3.4.24.-" evidence="2"/>
<evidence type="ECO:0000313" key="4">
    <source>
        <dbReference type="EMBL" id="GBC05037.1"/>
    </source>
</evidence>
<dbReference type="PRINTS" id="PR00480">
    <property type="entry name" value="ASTACIN"/>
</dbReference>
<dbReference type="Gene3D" id="3.40.390.10">
    <property type="entry name" value="Collagenase (Catalytic Domain)"/>
    <property type="match status" value="1"/>
</dbReference>
<dbReference type="InterPro" id="IPR006026">
    <property type="entry name" value="Peptidase_Metallo"/>
</dbReference>
<evidence type="ECO:0000313" key="5">
    <source>
        <dbReference type="Proteomes" id="UP000247702"/>
    </source>
</evidence>
<organism evidence="4 5">
    <name type="scientific">Rhizophagus clarus</name>
    <dbReference type="NCBI Taxonomy" id="94130"/>
    <lineage>
        <taxon>Eukaryota</taxon>
        <taxon>Fungi</taxon>
        <taxon>Fungi incertae sedis</taxon>
        <taxon>Mucoromycota</taxon>
        <taxon>Glomeromycotina</taxon>
        <taxon>Glomeromycetes</taxon>
        <taxon>Glomerales</taxon>
        <taxon>Glomeraceae</taxon>
        <taxon>Rhizophagus</taxon>
    </lineage>
</organism>
<dbReference type="PANTHER" id="PTHR10127:SF850">
    <property type="entry name" value="METALLOENDOPEPTIDASE"/>
    <property type="match status" value="1"/>
</dbReference>
<comment type="caution">
    <text evidence="1">Lacks conserved residue(s) required for the propagation of feature annotation.</text>
</comment>
<dbReference type="PANTHER" id="PTHR10127">
    <property type="entry name" value="DISCOIDIN, CUB, EGF, LAMININ , AND ZINC METALLOPROTEASE DOMAIN CONTAINING"/>
    <property type="match status" value="1"/>
</dbReference>
<keyword evidence="1 2" id="KW-0482">Metalloprotease</keyword>
<evidence type="ECO:0000259" key="3">
    <source>
        <dbReference type="PROSITE" id="PS51864"/>
    </source>
</evidence>
<proteinExistence type="predicted"/>
<evidence type="ECO:0000256" key="2">
    <source>
        <dbReference type="RuleBase" id="RU361183"/>
    </source>
</evidence>
<keyword evidence="1 2" id="KW-0645">Protease</keyword>
<dbReference type="EMBL" id="BEXD01003981">
    <property type="protein sequence ID" value="GBC05037.1"/>
    <property type="molecule type" value="Genomic_DNA"/>
</dbReference>
<dbReference type="GO" id="GO:0004222">
    <property type="term" value="F:metalloendopeptidase activity"/>
    <property type="evidence" value="ECO:0007669"/>
    <property type="project" value="UniProtKB-UniRule"/>
</dbReference>
<name>A0A2Z6SH60_9GLOM</name>
<dbReference type="Pfam" id="PF01400">
    <property type="entry name" value="Astacin"/>
    <property type="match status" value="1"/>
</dbReference>
<dbReference type="AlphaFoldDB" id="A0A2Z6SH60"/>
<comment type="caution">
    <text evidence="4">The sequence shown here is derived from an EMBL/GenBank/DDBJ whole genome shotgun (WGS) entry which is preliminary data.</text>
</comment>
<dbReference type="InterPro" id="IPR024079">
    <property type="entry name" value="MetalloPept_cat_dom_sf"/>
</dbReference>
<keyword evidence="1 2" id="KW-0479">Metal-binding</keyword>
<sequence length="242" mass="28453">MCEPCSDVCVNDSKKLWKNGIIPYEFDYKVSEDLIRYVKSAMKEIAKIGSIKFVKRTNQLDYIKIVNGGAYWSYVGKQGGEQELSVTEGWPHPIGSSIHELLHACGMYHEHSRPDRDKYLIVQNGNDNYKKHNSSNVTCFGNYDFESIMHYPLHSRMNLKPGIKKKFEIGQRVKLSKGDIKAINMLYPCLSTESEDNCFKRENRRQYASKTKSRLIQRRKYYRVRVMMRKRNKNKKKKNDFE</sequence>
<dbReference type="SUPFAM" id="SSF55486">
    <property type="entry name" value="Metalloproteases ('zincins'), catalytic domain"/>
    <property type="match status" value="1"/>
</dbReference>
<keyword evidence="1 2" id="KW-0862">Zinc</keyword>
<dbReference type="PROSITE" id="PS51864">
    <property type="entry name" value="ASTACIN"/>
    <property type="match status" value="1"/>
</dbReference>
<dbReference type="GO" id="GO:0008270">
    <property type="term" value="F:zinc ion binding"/>
    <property type="evidence" value="ECO:0007669"/>
    <property type="project" value="UniProtKB-UniRule"/>
</dbReference>
<accession>A0A2Z6SH60</accession>
<gene>
    <name evidence="4" type="ORF">RclHR1_00060050</name>
</gene>
<feature type="active site" evidence="1">
    <location>
        <position position="100"/>
    </location>
</feature>
<evidence type="ECO:0000256" key="1">
    <source>
        <dbReference type="PROSITE-ProRule" id="PRU01211"/>
    </source>
</evidence>
<feature type="binding site" evidence="1">
    <location>
        <position position="109"/>
    </location>
    <ligand>
        <name>Zn(2+)</name>
        <dbReference type="ChEBI" id="CHEBI:29105"/>
        <note>catalytic</note>
    </ligand>
</feature>
<reference evidence="4 5" key="1">
    <citation type="submission" date="2017-11" db="EMBL/GenBank/DDBJ databases">
        <title>The genome of Rhizophagus clarus HR1 reveals common genetic basis of auxotrophy among arbuscular mycorrhizal fungi.</title>
        <authorList>
            <person name="Kobayashi Y."/>
        </authorList>
    </citation>
    <scope>NUCLEOTIDE SEQUENCE [LARGE SCALE GENOMIC DNA]</scope>
    <source>
        <strain evidence="4 5">HR1</strain>
    </source>
</reference>
<dbReference type="Proteomes" id="UP000247702">
    <property type="component" value="Unassembled WGS sequence"/>
</dbReference>
<protein>
    <recommendedName>
        <fullName evidence="2">Metalloendopeptidase</fullName>
        <ecNumber evidence="2">3.4.24.-</ecNumber>
    </recommendedName>
</protein>
<feature type="binding site" evidence="1">
    <location>
        <position position="103"/>
    </location>
    <ligand>
        <name>Zn(2+)</name>
        <dbReference type="ChEBI" id="CHEBI:29105"/>
        <note>catalytic</note>
    </ligand>
</feature>
<feature type="domain" description="Peptidase M12A" evidence="3">
    <location>
        <begin position="8"/>
        <end position="190"/>
    </location>
</feature>
<keyword evidence="1 2" id="KW-0378">Hydrolase</keyword>
<feature type="binding site" evidence="1">
    <location>
        <position position="99"/>
    </location>
    <ligand>
        <name>Zn(2+)</name>
        <dbReference type="ChEBI" id="CHEBI:29105"/>
        <note>catalytic</note>
    </ligand>
</feature>
<dbReference type="InterPro" id="IPR001506">
    <property type="entry name" value="Peptidase_M12A"/>
</dbReference>
<keyword evidence="5" id="KW-1185">Reference proteome</keyword>
<dbReference type="STRING" id="94130.A0A2Z6SH60"/>
<dbReference type="GO" id="GO:0006508">
    <property type="term" value="P:proteolysis"/>
    <property type="evidence" value="ECO:0007669"/>
    <property type="project" value="UniProtKB-KW"/>
</dbReference>
<dbReference type="SMART" id="SM00235">
    <property type="entry name" value="ZnMc"/>
    <property type="match status" value="1"/>
</dbReference>
<comment type="cofactor">
    <cofactor evidence="1 2">
        <name>Zn(2+)</name>
        <dbReference type="ChEBI" id="CHEBI:29105"/>
    </cofactor>
    <text evidence="1 2">Binds 1 zinc ion per subunit.</text>
</comment>